<evidence type="ECO:0000313" key="2">
    <source>
        <dbReference type="EMBL" id="WVZ97005.1"/>
    </source>
</evidence>
<keyword evidence="3" id="KW-1185">Reference proteome</keyword>
<dbReference type="EMBL" id="CP144754">
    <property type="protein sequence ID" value="WVZ97005.1"/>
    <property type="molecule type" value="Genomic_DNA"/>
</dbReference>
<sequence length="97" mass="11210">MIVAETAVWANIVKSHPNVKRFRNKSFPLFEALGELHNEGKYNFTSTQLDNQHEVIQDESHDETMPINLEERDEETTNEDEVPRTSVVVTKDKEPTN</sequence>
<feature type="compositionally biased region" description="Acidic residues" evidence="1">
    <location>
        <begin position="71"/>
        <end position="80"/>
    </location>
</feature>
<accession>A0AAQ3URD0</accession>
<feature type="region of interest" description="Disordered" evidence="1">
    <location>
        <begin position="57"/>
        <end position="97"/>
    </location>
</feature>
<name>A0AAQ3URD0_PASNO</name>
<dbReference type="EMBL" id="CP144754">
    <property type="protein sequence ID" value="WVZ97006.1"/>
    <property type="molecule type" value="Genomic_DNA"/>
</dbReference>
<dbReference type="Proteomes" id="UP001341281">
    <property type="component" value="Chromosome 10"/>
</dbReference>
<evidence type="ECO:0000313" key="3">
    <source>
        <dbReference type="Proteomes" id="UP001341281"/>
    </source>
</evidence>
<evidence type="ECO:0000256" key="1">
    <source>
        <dbReference type="SAM" id="MobiDB-lite"/>
    </source>
</evidence>
<protein>
    <submittedName>
        <fullName evidence="2">Uncharacterized protein</fullName>
    </submittedName>
</protein>
<proteinExistence type="predicted"/>
<reference evidence="2 3" key="1">
    <citation type="submission" date="2024-02" db="EMBL/GenBank/DDBJ databases">
        <title>High-quality chromosome-scale genome assembly of Pensacola bahiagrass (Paspalum notatum Flugge var. saurae).</title>
        <authorList>
            <person name="Vega J.M."/>
            <person name="Podio M."/>
            <person name="Orjuela J."/>
            <person name="Siena L.A."/>
            <person name="Pessino S.C."/>
            <person name="Combes M.C."/>
            <person name="Mariac C."/>
            <person name="Albertini E."/>
            <person name="Pupilli F."/>
            <person name="Ortiz J.P.A."/>
            <person name="Leblanc O."/>
        </authorList>
    </citation>
    <scope>NUCLEOTIDE SEQUENCE [LARGE SCALE GENOMIC DNA]</scope>
    <source>
        <strain evidence="2">R1</strain>
        <tissue evidence="2">Leaf</tissue>
    </source>
</reference>
<organism evidence="2 3">
    <name type="scientific">Paspalum notatum var. saurae</name>
    <dbReference type="NCBI Taxonomy" id="547442"/>
    <lineage>
        <taxon>Eukaryota</taxon>
        <taxon>Viridiplantae</taxon>
        <taxon>Streptophyta</taxon>
        <taxon>Embryophyta</taxon>
        <taxon>Tracheophyta</taxon>
        <taxon>Spermatophyta</taxon>
        <taxon>Magnoliopsida</taxon>
        <taxon>Liliopsida</taxon>
        <taxon>Poales</taxon>
        <taxon>Poaceae</taxon>
        <taxon>PACMAD clade</taxon>
        <taxon>Panicoideae</taxon>
        <taxon>Andropogonodae</taxon>
        <taxon>Paspaleae</taxon>
        <taxon>Paspalinae</taxon>
        <taxon>Paspalum</taxon>
    </lineage>
</organism>
<gene>
    <name evidence="2" type="ORF">U9M48_042573</name>
</gene>
<dbReference type="AlphaFoldDB" id="A0AAQ3URD0"/>
<dbReference type="PANTHER" id="PTHR46934">
    <property type="entry name" value="MYB_DNA-BIND_3 DOMAIN-CONTAINING PROTEIN-RELATED"/>
    <property type="match status" value="1"/>
</dbReference>